<feature type="domain" description="KIB1-4 beta-propeller" evidence="2">
    <location>
        <begin position="203"/>
        <end position="436"/>
    </location>
</feature>
<sequence length="527" mass="56502">MPSLFVPCPVWSRSMAVDSYRAEQGKQIGTGMDRAKRAVPPAAAERYAKKPCRHHRPSGGGGVPEISSLLSSLSVAKRHSPAAAHDHAPLNKRPRYDHHDAAAAALAARMRGLEISCEATDMKEEDPDWAGFLPELLGLICGRLPLADVPRFGAVCRHWRSCAFPVYQADAAPVLLSATLTAAGAVRCYSPHLHKTFVLAAPPLPEGGRVFSAAAGGWIVLTTPGRTVMFANLLDGSVHETPKREGDDRGFMTCAPRPGRRHDGVDIGRNSNGSPPNVKGCCFDVFAVLSGMNTIRVQSWGGGGSWKSVEEQSWFTMSFCCSPVMHKGMLYCLGQGGALGVYDPGKATWSALPKPAGFGRKLAYKNCYLVDSRSELLAVLTGSNGAPPIHVLRLDEAKMAWKRVTSLDGRSLFTGTTSSVSVAKPGVESMADKVYLPKFYGRPQVIHAELADSDGRLFFVAKAAEREQQGLVPASGSGDYGGPWCYDMESNSGGQFVGSKNLLQYFWVHLGCAAPPSPDDDDGMVID</sequence>
<reference evidence="3" key="1">
    <citation type="journal article" date="2011" name="Plant Physiol.">
        <title>Comprehensive sequence analysis of 24,783 barley full-length cDNAs derived from 12 clone libraries.</title>
        <authorList>
            <person name="Matsumoto T."/>
            <person name="Tanaka T."/>
            <person name="Sakai H."/>
            <person name="Amano N."/>
            <person name="Kanamori H."/>
            <person name="Kurita K."/>
            <person name="Kikuta A."/>
            <person name="Kamiya K."/>
            <person name="Yamamoto M."/>
            <person name="Ikawa H."/>
            <person name="Fujii N."/>
            <person name="Hori K."/>
            <person name="Itoh T."/>
            <person name="Sato K."/>
        </authorList>
    </citation>
    <scope>NUCLEOTIDE SEQUENCE</scope>
    <source>
        <tissue evidence="3">Shoot and root</tissue>
    </source>
</reference>
<dbReference type="SUPFAM" id="SSF81383">
    <property type="entry name" value="F-box domain"/>
    <property type="match status" value="1"/>
</dbReference>
<evidence type="ECO:0000259" key="1">
    <source>
        <dbReference type="Pfam" id="PF00646"/>
    </source>
</evidence>
<dbReference type="PANTHER" id="PTHR33127">
    <property type="entry name" value="TRANSMEMBRANE PROTEIN"/>
    <property type="match status" value="1"/>
</dbReference>
<evidence type="ECO:0000313" key="3">
    <source>
        <dbReference type="EMBL" id="BAJ95599.1"/>
    </source>
</evidence>
<feature type="domain" description="F-box" evidence="1">
    <location>
        <begin position="134"/>
        <end position="162"/>
    </location>
</feature>
<name>F2DKH8_HORVV</name>
<dbReference type="InterPro" id="IPR005174">
    <property type="entry name" value="KIB1-4_b-propeller"/>
</dbReference>
<dbReference type="Pfam" id="PF03478">
    <property type="entry name" value="Beta-prop_KIB1-4"/>
    <property type="match status" value="1"/>
</dbReference>
<dbReference type="Pfam" id="PF00646">
    <property type="entry name" value="F-box"/>
    <property type="match status" value="1"/>
</dbReference>
<dbReference type="EMBL" id="AK364396">
    <property type="protein sequence ID" value="BAJ95599.1"/>
    <property type="molecule type" value="mRNA"/>
</dbReference>
<dbReference type="InterPro" id="IPR036047">
    <property type="entry name" value="F-box-like_dom_sf"/>
</dbReference>
<evidence type="ECO:0000259" key="2">
    <source>
        <dbReference type="Pfam" id="PF03478"/>
    </source>
</evidence>
<dbReference type="CDD" id="cd09917">
    <property type="entry name" value="F-box_SF"/>
    <property type="match status" value="1"/>
</dbReference>
<protein>
    <submittedName>
        <fullName evidence="3">Predicted protein</fullName>
    </submittedName>
</protein>
<dbReference type="Gene3D" id="1.20.1280.50">
    <property type="match status" value="1"/>
</dbReference>
<organism evidence="3">
    <name type="scientific">Hordeum vulgare subsp. vulgare</name>
    <name type="common">Domesticated barley</name>
    <dbReference type="NCBI Taxonomy" id="112509"/>
    <lineage>
        <taxon>Eukaryota</taxon>
        <taxon>Viridiplantae</taxon>
        <taxon>Streptophyta</taxon>
        <taxon>Embryophyta</taxon>
        <taxon>Tracheophyta</taxon>
        <taxon>Spermatophyta</taxon>
        <taxon>Magnoliopsida</taxon>
        <taxon>Liliopsida</taxon>
        <taxon>Poales</taxon>
        <taxon>Poaceae</taxon>
        <taxon>BOP clade</taxon>
        <taxon>Pooideae</taxon>
        <taxon>Triticodae</taxon>
        <taxon>Triticeae</taxon>
        <taxon>Hordeinae</taxon>
        <taxon>Hordeum</taxon>
    </lineage>
</organism>
<dbReference type="PANTHER" id="PTHR33127:SF31">
    <property type="entry name" value="F-BOX DOMAIN-CONTAINING PROTEIN"/>
    <property type="match status" value="1"/>
</dbReference>
<dbReference type="AlphaFoldDB" id="F2DKH8"/>
<accession>F2DKH8</accession>
<proteinExistence type="evidence at transcript level"/>
<dbReference type="InterPro" id="IPR001810">
    <property type="entry name" value="F-box_dom"/>
</dbReference>